<reference evidence="17 18" key="1">
    <citation type="journal article" date="2017" name="Mol. Plant">
        <title>The Genome of Medicinal Plant Macleaya cordata Provides New Insights into Benzylisoquinoline Alkaloids Metabolism.</title>
        <authorList>
            <person name="Liu X."/>
            <person name="Liu Y."/>
            <person name="Huang P."/>
            <person name="Ma Y."/>
            <person name="Qing Z."/>
            <person name="Tang Q."/>
            <person name="Cao H."/>
            <person name="Cheng P."/>
            <person name="Zheng Y."/>
            <person name="Yuan Z."/>
            <person name="Zhou Y."/>
            <person name="Liu J."/>
            <person name="Tang Z."/>
            <person name="Zhuo Y."/>
            <person name="Zhang Y."/>
            <person name="Yu L."/>
            <person name="Huang J."/>
            <person name="Yang P."/>
            <person name="Peng Q."/>
            <person name="Zhang J."/>
            <person name="Jiang W."/>
            <person name="Zhang Z."/>
            <person name="Lin K."/>
            <person name="Ro D.K."/>
            <person name="Chen X."/>
            <person name="Xiong X."/>
            <person name="Shang Y."/>
            <person name="Huang S."/>
            <person name="Zeng J."/>
        </authorList>
    </citation>
    <scope>NUCLEOTIDE SEQUENCE [LARGE SCALE GENOMIC DNA]</scope>
    <source>
        <strain evidence="18">cv. BLH2017</strain>
        <tissue evidence="17">Root</tissue>
    </source>
</reference>
<dbReference type="GO" id="GO:0008270">
    <property type="term" value="F:zinc ion binding"/>
    <property type="evidence" value="ECO:0007669"/>
    <property type="project" value="UniProtKB-KW"/>
</dbReference>
<dbReference type="OrthoDB" id="9984778at2759"/>
<dbReference type="InterPro" id="IPR013083">
    <property type="entry name" value="Znf_RING/FYVE/PHD"/>
</dbReference>
<keyword evidence="6 15" id="KW-0812">Transmembrane</keyword>
<dbReference type="SMART" id="SM00184">
    <property type="entry name" value="RING"/>
    <property type="match status" value="1"/>
</dbReference>
<keyword evidence="12 15" id="KW-0472">Membrane</keyword>
<dbReference type="GO" id="GO:0061630">
    <property type="term" value="F:ubiquitin protein ligase activity"/>
    <property type="evidence" value="ECO:0007669"/>
    <property type="project" value="UniProtKB-EC"/>
</dbReference>
<evidence type="ECO:0000256" key="10">
    <source>
        <dbReference type="ARBA" id="ARBA00022833"/>
    </source>
</evidence>
<evidence type="ECO:0000256" key="8">
    <source>
        <dbReference type="ARBA" id="ARBA00022771"/>
    </source>
</evidence>
<comment type="catalytic activity">
    <reaction evidence="1">
        <text>S-ubiquitinyl-[E2 ubiquitin-conjugating enzyme]-L-cysteine + [acceptor protein]-L-lysine = [E2 ubiquitin-conjugating enzyme]-L-cysteine + N(6)-ubiquitinyl-[acceptor protein]-L-lysine.</text>
        <dbReference type="EC" id="2.3.2.27"/>
    </reaction>
</comment>
<feature type="region of interest" description="Disordered" evidence="14">
    <location>
        <begin position="102"/>
        <end position="140"/>
    </location>
</feature>
<dbReference type="CDD" id="cd16461">
    <property type="entry name" value="RING-H2_EL5-like"/>
    <property type="match status" value="1"/>
</dbReference>
<dbReference type="Gene3D" id="3.30.40.10">
    <property type="entry name" value="Zinc/RING finger domain, C3HC4 (zinc finger)"/>
    <property type="match status" value="1"/>
</dbReference>
<evidence type="ECO:0000313" key="18">
    <source>
        <dbReference type="Proteomes" id="UP000195402"/>
    </source>
</evidence>
<evidence type="ECO:0000256" key="13">
    <source>
        <dbReference type="PROSITE-ProRule" id="PRU00175"/>
    </source>
</evidence>
<evidence type="ECO:0000256" key="6">
    <source>
        <dbReference type="ARBA" id="ARBA00022692"/>
    </source>
</evidence>
<keyword evidence="5" id="KW-0808">Transferase</keyword>
<dbReference type="Pfam" id="PF13639">
    <property type="entry name" value="zf-RING_2"/>
    <property type="match status" value="1"/>
</dbReference>
<dbReference type="PANTHER" id="PTHR46913">
    <property type="entry name" value="RING-H2 FINGER PROTEIN ATL16"/>
    <property type="match status" value="1"/>
</dbReference>
<evidence type="ECO:0000256" key="15">
    <source>
        <dbReference type="SAM" id="Phobius"/>
    </source>
</evidence>
<dbReference type="InterPro" id="IPR001841">
    <property type="entry name" value="Znf_RING"/>
</dbReference>
<comment type="pathway">
    <text evidence="3">Protein modification; protein ubiquitination.</text>
</comment>
<dbReference type="STRING" id="56857.A0A200R5E9"/>
<dbReference type="EC" id="2.3.2.27" evidence="4"/>
<keyword evidence="18" id="KW-1185">Reference proteome</keyword>
<dbReference type="SUPFAM" id="SSF57850">
    <property type="entry name" value="RING/U-box"/>
    <property type="match status" value="1"/>
</dbReference>
<comment type="subcellular location">
    <subcellularLocation>
        <location evidence="2">Membrane</location>
        <topology evidence="2">Single-pass membrane protein</topology>
    </subcellularLocation>
</comment>
<keyword evidence="11 15" id="KW-1133">Transmembrane helix</keyword>
<evidence type="ECO:0000256" key="2">
    <source>
        <dbReference type="ARBA" id="ARBA00004167"/>
    </source>
</evidence>
<evidence type="ECO:0000256" key="1">
    <source>
        <dbReference type="ARBA" id="ARBA00000900"/>
    </source>
</evidence>
<protein>
    <recommendedName>
        <fullName evidence="4">RING-type E3 ubiquitin transferase</fullName>
        <ecNumber evidence="4">2.3.2.27</ecNumber>
    </recommendedName>
</protein>
<evidence type="ECO:0000256" key="9">
    <source>
        <dbReference type="ARBA" id="ARBA00022786"/>
    </source>
</evidence>
<feature type="transmembrane region" description="Helical" evidence="15">
    <location>
        <begin position="63"/>
        <end position="85"/>
    </location>
</feature>
<dbReference type="EMBL" id="MVGT01000437">
    <property type="protein sequence ID" value="OVA17923.1"/>
    <property type="molecule type" value="Genomic_DNA"/>
</dbReference>
<evidence type="ECO:0000256" key="4">
    <source>
        <dbReference type="ARBA" id="ARBA00012483"/>
    </source>
</evidence>
<dbReference type="Proteomes" id="UP000195402">
    <property type="component" value="Unassembled WGS sequence"/>
</dbReference>
<proteinExistence type="predicted"/>
<dbReference type="PROSITE" id="PS50089">
    <property type="entry name" value="ZF_RING_2"/>
    <property type="match status" value="1"/>
</dbReference>
<evidence type="ECO:0000259" key="16">
    <source>
        <dbReference type="PROSITE" id="PS50089"/>
    </source>
</evidence>
<dbReference type="PANTHER" id="PTHR46913:SF1">
    <property type="entry name" value="RING-H2 FINGER PROTEIN ATL16"/>
    <property type="match status" value="1"/>
</dbReference>
<keyword evidence="9" id="KW-0833">Ubl conjugation pathway</keyword>
<sequence>MKPSNRKVLENHERSITVSLYMPSTYIVTALHPPYAATNKSSSSSTARSNHLMKPTTPNFDSSIALTILVLITAIFFMGFFSVYLRCFAKVSSSATEQAAFRRRNQQQQRQQQITSSSGVEESSSTTHDQHRNHSGLDPSTVGSLPLVLAYNVVTAGGKPKQSVECVVCLSEFQETEMVKMIPFCEHVFHPECIDMWFLSHSSCPICRSTKLFPPSPYYYNSDSDHVNNNNNKAIIDVALIELGHDHLRLVDDHDHDQAVGVSEVPLENDQKSTVVVMVEMGDINTNGGHTDQLVVERDHDHDHDHDHYHQVISMRRTLSCPSCLSSAGNNKSVQLMNDDDDDDDGGGGIIGDRVQLEITCELLTGTDTTYNTRFSWHAEIPRSVGVLGGLINAIFAHQFFKVGRHYVPPI</sequence>
<evidence type="ECO:0000256" key="14">
    <source>
        <dbReference type="SAM" id="MobiDB-lite"/>
    </source>
</evidence>
<keyword evidence="10" id="KW-0862">Zinc</keyword>
<evidence type="ECO:0000256" key="5">
    <source>
        <dbReference type="ARBA" id="ARBA00022679"/>
    </source>
</evidence>
<feature type="compositionally biased region" description="Low complexity" evidence="14">
    <location>
        <begin position="106"/>
        <end position="127"/>
    </location>
</feature>
<dbReference type="InterPro" id="IPR044600">
    <property type="entry name" value="ATL1/ATL16-like"/>
</dbReference>
<gene>
    <name evidence="17" type="ORF">BVC80_1835g321</name>
</gene>
<dbReference type="GO" id="GO:0016020">
    <property type="term" value="C:membrane"/>
    <property type="evidence" value="ECO:0007669"/>
    <property type="project" value="UniProtKB-SubCell"/>
</dbReference>
<dbReference type="AlphaFoldDB" id="A0A200R5E9"/>
<evidence type="ECO:0000256" key="7">
    <source>
        <dbReference type="ARBA" id="ARBA00022723"/>
    </source>
</evidence>
<keyword evidence="8 13" id="KW-0863">Zinc-finger</keyword>
<comment type="caution">
    <text evidence="17">The sequence shown here is derived from an EMBL/GenBank/DDBJ whole genome shotgun (WGS) entry which is preliminary data.</text>
</comment>
<feature type="domain" description="RING-type" evidence="16">
    <location>
        <begin position="166"/>
        <end position="208"/>
    </location>
</feature>
<accession>A0A200R5E9</accession>
<evidence type="ECO:0000256" key="3">
    <source>
        <dbReference type="ARBA" id="ARBA00004906"/>
    </source>
</evidence>
<evidence type="ECO:0000256" key="11">
    <source>
        <dbReference type="ARBA" id="ARBA00022989"/>
    </source>
</evidence>
<dbReference type="FunFam" id="3.30.40.10:FF:000187">
    <property type="entry name" value="E3 ubiquitin-protein ligase ATL6"/>
    <property type="match status" value="1"/>
</dbReference>
<dbReference type="InParanoid" id="A0A200R5E9"/>
<name>A0A200R5E9_MACCD</name>
<evidence type="ECO:0000256" key="12">
    <source>
        <dbReference type="ARBA" id="ARBA00023136"/>
    </source>
</evidence>
<organism evidence="17 18">
    <name type="scientific">Macleaya cordata</name>
    <name type="common">Five-seeded plume-poppy</name>
    <name type="synonym">Bocconia cordata</name>
    <dbReference type="NCBI Taxonomy" id="56857"/>
    <lineage>
        <taxon>Eukaryota</taxon>
        <taxon>Viridiplantae</taxon>
        <taxon>Streptophyta</taxon>
        <taxon>Embryophyta</taxon>
        <taxon>Tracheophyta</taxon>
        <taxon>Spermatophyta</taxon>
        <taxon>Magnoliopsida</taxon>
        <taxon>Ranunculales</taxon>
        <taxon>Papaveraceae</taxon>
        <taxon>Papaveroideae</taxon>
        <taxon>Macleaya</taxon>
    </lineage>
</organism>
<dbReference type="GO" id="GO:0016567">
    <property type="term" value="P:protein ubiquitination"/>
    <property type="evidence" value="ECO:0007669"/>
    <property type="project" value="InterPro"/>
</dbReference>
<keyword evidence="7" id="KW-0479">Metal-binding</keyword>
<evidence type="ECO:0000313" key="17">
    <source>
        <dbReference type="EMBL" id="OVA17923.1"/>
    </source>
</evidence>